<evidence type="ECO:0000256" key="1">
    <source>
        <dbReference type="SAM" id="MobiDB-lite"/>
    </source>
</evidence>
<dbReference type="AlphaFoldDB" id="A0A7J7KYW2"/>
<protein>
    <submittedName>
        <fullName evidence="2">Uncharacterized protein</fullName>
    </submittedName>
</protein>
<keyword evidence="3" id="KW-1185">Reference proteome</keyword>
<organism evidence="2 3">
    <name type="scientific">Kingdonia uniflora</name>
    <dbReference type="NCBI Taxonomy" id="39325"/>
    <lineage>
        <taxon>Eukaryota</taxon>
        <taxon>Viridiplantae</taxon>
        <taxon>Streptophyta</taxon>
        <taxon>Embryophyta</taxon>
        <taxon>Tracheophyta</taxon>
        <taxon>Spermatophyta</taxon>
        <taxon>Magnoliopsida</taxon>
        <taxon>Ranunculales</taxon>
        <taxon>Circaeasteraceae</taxon>
        <taxon>Kingdonia</taxon>
    </lineage>
</organism>
<evidence type="ECO:0000313" key="2">
    <source>
        <dbReference type="EMBL" id="KAF6135543.1"/>
    </source>
</evidence>
<dbReference type="EMBL" id="JACGCM010002784">
    <property type="protein sequence ID" value="KAF6135543.1"/>
    <property type="molecule type" value="Genomic_DNA"/>
</dbReference>
<proteinExistence type="predicted"/>
<dbReference type="Proteomes" id="UP000541444">
    <property type="component" value="Unassembled WGS sequence"/>
</dbReference>
<name>A0A7J7KYW2_9MAGN</name>
<feature type="non-terminal residue" evidence="2">
    <location>
        <position position="1"/>
    </location>
</feature>
<sequence>MMYSKHDNFLKRRKLSVGKGVNYKIPSEEVFIPWVKQQLEIDENDYGFKNIVGGPIGFTTPYKKYCVNGFLFVIKEYEATKQYQNSGVNASSVMTFQSSSKDKNPLDEIFNIIVRRMAHYNPFDNLQSSGDDSNTVDTGNNSSSNISSKKKSGLTRDIRFQVRIYLPIIYVSFKDVLNDRITLIVKELEECYDISHVAWFDLKEKKLKILGKVIVISTQKFGKERKGGTRGMGTGMNISLVEKVCHIINENEELRSNNNKLKFSTEKLRKDLDALTKYVGNIP</sequence>
<accession>A0A7J7KYW2</accession>
<gene>
    <name evidence="2" type="ORF">GIB67_015396</name>
</gene>
<feature type="region of interest" description="Disordered" evidence="1">
    <location>
        <begin position="126"/>
        <end position="149"/>
    </location>
</feature>
<feature type="compositionally biased region" description="Polar residues" evidence="1">
    <location>
        <begin position="126"/>
        <end position="139"/>
    </location>
</feature>
<evidence type="ECO:0000313" key="3">
    <source>
        <dbReference type="Proteomes" id="UP000541444"/>
    </source>
</evidence>
<comment type="caution">
    <text evidence="2">The sequence shown here is derived from an EMBL/GenBank/DDBJ whole genome shotgun (WGS) entry which is preliminary data.</text>
</comment>
<reference evidence="2 3" key="1">
    <citation type="journal article" date="2020" name="IScience">
        <title>Genome Sequencing of the Endangered Kingdonia uniflora (Circaeasteraceae, Ranunculales) Reveals Potential Mechanisms of Evolutionary Specialization.</title>
        <authorList>
            <person name="Sun Y."/>
            <person name="Deng T."/>
            <person name="Zhang A."/>
            <person name="Moore M.J."/>
            <person name="Landis J.B."/>
            <person name="Lin N."/>
            <person name="Zhang H."/>
            <person name="Zhang X."/>
            <person name="Huang J."/>
            <person name="Zhang X."/>
            <person name="Sun H."/>
            <person name="Wang H."/>
        </authorList>
    </citation>
    <scope>NUCLEOTIDE SEQUENCE [LARGE SCALE GENOMIC DNA]</scope>
    <source>
        <strain evidence="2">TB1705</strain>
        <tissue evidence="2">Leaf</tissue>
    </source>
</reference>